<dbReference type="AlphaFoldDB" id="A0A507AWT9"/>
<feature type="chain" id="PRO_5021285012" evidence="1">
    <location>
        <begin position="21"/>
        <end position="160"/>
    </location>
</feature>
<reference evidence="2 3" key="1">
    <citation type="submission" date="2019-06" db="EMBL/GenBank/DDBJ databases">
        <title>Draft genome sequence of the filamentous fungus Phialemoniopsis curvata isolated from diesel fuel.</title>
        <authorList>
            <person name="Varaljay V.A."/>
            <person name="Lyon W.J."/>
            <person name="Crouch A.L."/>
            <person name="Drake C.E."/>
            <person name="Hollomon J.M."/>
            <person name="Nadeau L.J."/>
            <person name="Nunn H.S."/>
            <person name="Stevenson B.S."/>
            <person name="Bojanowski C.L."/>
            <person name="Crookes-Goodson W.J."/>
        </authorList>
    </citation>
    <scope>NUCLEOTIDE SEQUENCE [LARGE SCALE GENOMIC DNA]</scope>
    <source>
        <strain evidence="2 3">D216</strain>
    </source>
</reference>
<dbReference type="Proteomes" id="UP000319257">
    <property type="component" value="Unassembled WGS sequence"/>
</dbReference>
<comment type="caution">
    <text evidence="2">The sequence shown here is derived from an EMBL/GenBank/DDBJ whole genome shotgun (WGS) entry which is preliminary data.</text>
</comment>
<dbReference type="GeneID" id="41977239"/>
<evidence type="ECO:0000313" key="3">
    <source>
        <dbReference type="Proteomes" id="UP000319257"/>
    </source>
</evidence>
<keyword evidence="1" id="KW-0732">Signal</keyword>
<name>A0A507AWT9_9PEZI</name>
<dbReference type="OrthoDB" id="5229184at2759"/>
<keyword evidence="3" id="KW-1185">Reference proteome</keyword>
<proteinExistence type="predicted"/>
<sequence length="160" mass="16480">MIAKTVLAGLAAGLVAFVAAAPTGTDAIGATCTSGAAASNPSFDIKYVNVSSVLPAGLSGRNYEPDRTWAAEHALHTTYLGLTAGGGMDAYGAFKCQFACNGEQGCLSYFGRYVQIGTSQEHFDCITYDALLDSSLFVEDSESGNLAVGGFDKPCDAIKA</sequence>
<protein>
    <submittedName>
        <fullName evidence="2">Uncharacterized protein</fullName>
    </submittedName>
</protein>
<gene>
    <name evidence="2" type="ORF">E0L32_009792</name>
</gene>
<evidence type="ECO:0000256" key="1">
    <source>
        <dbReference type="SAM" id="SignalP"/>
    </source>
</evidence>
<feature type="signal peptide" evidence="1">
    <location>
        <begin position="1"/>
        <end position="20"/>
    </location>
</feature>
<evidence type="ECO:0000313" key="2">
    <source>
        <dbReference type="EMBL" id="TPX08730.1"/>
    </source>
</evidence>
<dbReference type="InParanoid" id="A0A507AWT9"/>
<dbReference type="EMBL" id="SKBQ01000074">
    <property type="protein sequence ID" value="TPX08730.1"/>
    <property type="molecule type" value="Genomic_DNA"/>
</dbReference>
<organism evidence="2 3">
    <name type="scientific">Thyridium curvatum</name>
    <dbReference type="NCBI Taxonomy" id="1093900"/>
    <lineage>
        <taxon>Eukaryota</taxon>
        <taxon>Fungi</taxon>
        <taxon>Dikarya</taxon>
        <taxon>Ascomycota</taxon>
        <taxon>Pezizomycotina</taxon>
        <taxon>Sordariomycetes</taxon>
        <taxon>Sordariomycetidae</taxon>
        <taxon>Thyridiales</taxon>
        <taxon>Thyridiaceae</taxon>
        <taxon>Thyridium</taxon>
    </lineage>
</organism>
<accession>A0A507AWT9</accession>
<dbReference type="RefSeq" id="XP_030990441.1">
    <property type="nucleotide sequence ID" value="XM_031144794.1"/>
</dbReference>